<proteinExistence type="predicted"/>
<organism evidence="1">
    <name type="scientific">Salix viminalis</name>
    <name type="common">Common osier</name>
    <name type="synonym">Basket willow</name>
    <dbReference type="NCBI Taxonomy" id="40686"/>
    <lineage>
        <taxon>Eukaryota</taxon>
        <taxon>Viridiplantae</taxon>
        <taxon>Streptophyta</taxon>
        <taxon>Embryophyta</taxon>
        <taxon>Tracheophyta</taxon>
        <taxon>Spermatophyta</taxon>
        <taxon>Magnoliopsida</taxon>
        <taxon>eudicotyledons</taxon>
        <taxon>Gunneridae</taxon>
        <taxon>Pentapetalae</taxon>
        <taxon>rosids</taxon>
        <taxon>fabids</taxon>
        <taxon>Malpighiales</taxon>
        <taxon>Salicaceae</taxon>
        <taxon>Saliceae</taxon>
        <taxon>Salix</taxon>
    </lineage>
</organism>
<sequence>MTFILYCYEKAKSSDNKHDHHIDKAKVEKEDEENRDIELVDPINQYMAHVTPKFEVVSVNDKCGYNDRDISHRYSGFSVDELES</sequence>
<protein>
    <submittedName>
        <fullName evidence="1">Uncharacterized protein</fullName>
    </submittedName>
</protein>
<reference evidence="1" key="1">
    <citation type="submission" date="2019-03" db="EMBL/GenBank/DDBJ databases">
        <authorList>
            <person name="Mank J."/>
            <person name="Almeida P."/>
        </authorList>
    </citation>
    <scope>NUCLEOTIDE SEQUENCE</scope>
    <source>
        <strain evidence="1">78183</strain>
    </source>
</reference>
<evidence type="ECO:0000313" key="1">
    <source>
        <dbReference type="EMBL" id="VFU33669.1"/>
    </source>
</evidence>
<dbReference type="AlphaFoldDB" id="A0A6N2KYD5"/>
<name>A0A6N2KYD5_SALVM</name>
<accession>A0A6N2KYD5</accession>
<dbReference type="EMBL" id="CAADRP010000924">
    <property type="protein sequence ID" value="VFU33669.1"/>
    <property type="molecule type" value="Genomic_DNA"/>
</dbReference>
<gene>
    <name evidence="1" type="ORF">SVIM_LOCUS155935</name>
</gene>